<comment type="function">
    <text evidence="1">Involved in the transposition of the insertion sequence.</text>
</comment>
<dbReference type="InterPro" id="IPR025948">
    <property type="entry name" value="HTH-like_dom"/>
</dbReference>
<evidence type="ECO:0000259" key="2">
    <source>
        <dbReference type="PROSITE" id="PS50994"/>
    </source>
</evidence>
<protein>
    <submittedName>
        <fullName evidence="3">Putative transposase</fullName>
    </submittedName>
</protein>
<dbReference type="InterPro" id="IPR050900">
    <property type="entry name" value="Transposase_IS3/IS150/IS904"/>
</dbReference>
<comment type="caution">
    <text evidence="3">The sequence shown here is derived from an EMBL/GenBank/DDBJ whole genome shotgun (WGS) entry which is preliminary data.</text>
</comment>
<reference evidence="3 4" key="1">
    <citation type="submission" date="2020-07" db="EMBL/GenBank/DDBJ databases">
        <title>Sequencing the genomes of 1000 actinobacteria strains.</title>
        <authorList>
            <person name="Klenk H.-P."/>
        </authorList>
    </citation>
    <scope>NUCLEOTIDE SEQUENCE [LARGE SCALE GENOMIC DNA]</scope>
    <source>
        <strain evidence="3 4">DSM 23819</strain>
    </source>
</reference>
<dbReference type="GO" id="GO:0015074">
    <property type="term" value="P:DNA integration"/>
    <property type="evidence" value="ECO:0007669"/>
    <property type="project" value="InterPro"/>
</dbReference>
<dbReference type="PANTHER" id="PTHR46889">
    <property type="entry name" value="TRANSPOSASE INSF FOR INSERTION SEQUENCE IS3B-RELATED"/>
    <property type="match status" value="1"/>
</dbReference>
<dbReference type="PROSITE" id="PS50994">
    <property type="entry name" value="INTEGRASE"/>
    <property type="match status" value="1"/>
</dbReference>
<dbReference type="AlphaFoldDB" id="A0A7Y9RWF0"/>
<dbReference type="Gene3D" id="3.30.420.10">
    <property type="entry name" value="Ribonuclease H-like superfamily/Ribonuclease H"/>
    <property type="match status" value="1"/>
</dbReference>
<dbReference type="Pfam" id="PF13333">
    <property type="entry name" value="rve_2"/>
    <property type="match status" value="1"/>
</dbReference>
<dbReference type="NCBIfam" id="NF033516">
    <property type="entry name" value="transpos_IS3"/>
    <property type="match status" value="1"/>
</dbReference>
<dbReference type="InterPro" id="IPR036397">
    <property type="entry name" value="RNaseH_sf"/>
</dbReference>
<evidence type="ECO:0000313" key="3">
    <source>
        <dbReference type="EMBL" id="NYG57505.1"/>
    </source>
</evidence>
<evidence type="ECO:0000313" key="4">
    <source>
        <dbReference type="Proteomes" id="UP000540656"/>
    </source>
</evidence>
<dbReference type="Pfam" id="PF00665">
    <property type="entry name" value="rve"/>
    <property type="match status" value="1"/>
</dbReference>
<dbReference type="Proteomes" id="UP000540656">
    <property type="component" value="Unassembled WGS sequence"/>
</dbReference>
<accession>A0A7Y9RWF0</accession>
<dbReference type="Pfam" id="PF13276">
    <property type="entry name" value="HTH_21"/>
    <property type="match status" value="1"/>
</dbReference>
<organism evidence="3 4">
    <name type="scientific">Nocardioides daedukensis</name>
    <dbReference type="NCBI Taxonomy" id="634462"/>
    <lineage>
        <taxon>Bacteria</taxon>
        <taxon>Bacillati</taxon>
        <taxon>Actinomycetota</taxon>
        <taxon>Actinomycetes</taxon>
        <taxon>Propionibacteriales</taxon>
        <taxon>Nocardioidaceae</taxon>
        <taxon>Nocardioides</taxon>
    </lineage>
</organism>
<dbReference type="SUPFAM" id="SSF53098">
    <property type="entry name" value="Ribonuclease H-like"/>
    <property type="match status" value="1"/>
</dbReference>
<proteinExistence type="predicted"/>
<gene>
    <name evidence="3" type="ORF">BJ980_000428</name>
</gene>
<dbReference type="GO" id="GO:0003676">
    <property type="term" value="F:nucleic acid binding"/>
    <property type="evidence" value="ECO:0007669"/>
    <property type="project" value="InterPro"/>
</dbReference>
<name>A0A7Y9RWF0_9ACTN</name>
<dbReference type="PANTHER" id="PTHR46889:SF4">
    <property type="entry name" value="TRANSPOSASE INSO FOR INSERTION SEQUENCE ELEMENT IS911B-RELATED"/>
    <property type="match status" value="1"/>
</dbReference>
<feature type="domain" description="Integrase catalytic" evidence="2">
    <location>
        <begin position="104"/>
        <end position="266"/>
    </location>
</feature>
<sequence>MACRVLGVSTSGYYEWIKRPPSNRDVADAYLLDVIIEVHAAARSTYGVRRVHAELVLGRSHHVGRRKVARLMACHRLAGIHRRRWRHSQRSEATWPDHVQRDFTADSPDRLWVTDITQHRTTEGWVYCAVVLDVFSRRVVGWSIADHLRTELVVDALEMARMRRKPVGTILHSDRGAQYTSWLFGHRLREAGLMGSMGKVACAYDNALMESFWGSMQIELLDRRYWATRAELANAMYEWIEAFYNPVRRHSGLGYRSPVEFERLHKTANPAA</sequence>
<keyword evidence="4" id="KW-1185">Reference proteome</keyword>
<dbReference type="InterPro" id="IPR001584">
    <property type="entry name" value="Integrase_cat-core"/>
</dbReference>
<dbReference type="EMBL" id="JACCAA010000001">
    <property type="protein sequence ID" value="NYG57505.1"/>
    <property type="molecule type" value="Genomic_DNA"/>
</dbReference>
<dbReference type="InterPro" id="IPR048020">
    <property type="entry name" value="Transpos_IS3"/>
</dbReference>
<dbReference type="InterPro" id="IPR012337">
    <property type="entry name" value="RNaseH-like_sf"/>
</dbReference>
<evidence type="ECO:0000256" key="1">
    <source>
        <dbReference type="ARBA" id="ARBA00002286"/>
    </source>
</evidence>